<evidence type="ECO:0000313" key="2">
    <source>
        <dbReference type="EMBL" id="CAL5140280.1"/>
    </source>
</evidence>
<sequence>MDQSKFSVNESDIPIITDQSVGMDDALEADKYYVLRQLPRKMITPKRRNLFINTRKGRGAGRSLHRMRWISECYLDPRPSAGEQLFTSPSPLEKLIQCCSRLLNEIESSPPSRAGVQRWRRDEKSDCDKPHEQCFSQTPTHSSFSSTATVTENQITVKHQDSTCFSSLSSSVCSSQPTENRPSDPKSFELKDLAAYGSAVPPLTGNSLTSIHSPIEKFLSCKRPETSVTDTNLFSEKVPEMSVSFWDERRKELASVSNSSKQNGRDSLPATQFRAEEPSTKDEVSGKRSRRMKSTTSPNSVLMDSRHTALKRSLPECRSSPFVETNDTPSDLNSHSEPATEASHSLTLDTHILDETTAMTHLILLITLLNQLSQGTVPDNFQIMSGVTDPNSAKGTVNSENPSELVAASRSSHVQSPVTSSLPPPSILSELLHLLAAPSNPSPNDTTFQNS</sequence>
<feature type="region of interest" description="Disordered" evidence="1">
    <location>
        <begin position="128"/>
        <end position="147"/>
    </location>
</feature>
<protein>
    <submittedName>
        <fullName evidence="2">Uncharacterized protein</fullName>
    </submittedName>
</protein>
<comment type="caution">
    <text evidence="2">The sequence shown here is derived from an EMBL/GenBank/DDBJ whole genome shotgun (WGS) entry which is preliminary data.</text>
</comment>
<feature type="compositionally biased region" description="Basic and acidic residues" evidence="1">
    <location>
        <begin position="274"/>
        <end position="286"/>
    </location>
</feature>
<dbReference type="Proteomes" id="UP001497525">
    <property type="component" value="Unassembled WGS sequence"/>
</dbReference>
<feature type="region of interest" description="Disordered" evidence="1">
    <location>
        <begin position="255"/>
        <end position="344"/>
    </location>
</feature>
<gene>
    <name evidence="2" type="ORF">CDAUBV1_LOCUS15447</name>
</gene>
<name>A0AAV2TZF5_CALDB</name>
<reference evidence="2" key="1">
    <citation type="submission" date="2024-06" db="EMBL/GenBank/DDBJ databases">
        <authorList>
            <person name="Liu X."/>
            <person name="Lenzi L."/>
            <person name="Haldenby T S."/>
            <person name="Uol C."/>
        </authorList>
    </citation>
    <scope>NUCLEOTIDE SEQUENCE</scope>
</reference>
<dbReference type="AlphaFoldDB" id="A0AAV2TZF5"/>
<organism evidence="2 3">
    <name type="scientific">Calicophoron daubneyi</name>
    <name type="common">Rumen fluke</name>
    <name type="synonym">Paramphistomum daubneyi</name>
    <dbReference type="NCBI Taxonomy" id="300641"/>
    <lineage>
        <taxon>Eukaryota</taxon>
        <taxon>Metazoa</taxon>
        <taxon>Spiralia</taxon>
        <taxon>Lophotrochozoa</taxon>
        <taxon>Platyhelminthes</taxon>
        <taxon>Trematoda</taxon>
        <taxon>Digenea</taxon>
        <taxon>Plagiorchiida</taxon>
        <taxon>Pronocephalata</taxon>
        <taxon>Paramphistomoidea</taxon>
        <taxon>Paramphistomidae</taxon>
        <taxon>Calicophoron</taxon>
    </lineage>
</organism>
<proteinExistence type="predicted"/>
<accession>A0AAV2TZF5</accession>
<feature type="compositionally biased region" description="Polar residues" evidence="1">
    <location>
        <begin position="322"/>
        <end position="344"/>
    </location>
</feature>
<feature type="compositionally biased region" description="Polar residues" evidence="1">
    <location>
        <begin position="134"/>
        <end position="147"/>
    </location>
</feature>
<evidence type="ECO:0000256" key="1">
    <source>
        <dbReference type="SAM" id="MobiDB-lite"/>
    </source>
</evidence>
<feature type="compositionally biased region" description="Polar residues" evidence="1">
    <location>
        <begin position="388"/>
        <end position="402"/>
    </location>
</feature>
<feature type="region of interest" description="Disordered" evidence="1">
    <location>
        <begin position="388"/>
        <end position="423"/>
    </location>
</feature>
<dbReference type="EMBL" id="CAXLJL010000711">
    <property type="protein sequence ID" value="CAL5140280.1"/>
    <property type="molecule type" value="Genomic_DNA"/>
</dbReference>
<evidence type="ECO:0000313" key="3">
    <source>
        <dbReference type="Proteomes" id="UP001497525"/>
    </source>
</evidence>